<organism evidence="4 5">
    <name type="scientific">Georgenia faecalis</name>
    <dbReference type="NCBI Taxonomy" id="2483799"/>
    <lineage>
        <taxon>Bacteria</taxon>
        <taxon>Bacillati</taxon>
        <taxon>Actinomycetota</taxon>
        <taxon>Actinomycetes</taxon>
        <taxon>Micrococcales</taxon>
        <taxon>Bogoriellaceae</taxon>
        <taxon>Georgenia</taxon>
    </lineage>
</organism>
<dbReference type="InterPro" id="IPR050312">
    <property type="entry name" value="IolE/XylAMocC-like"/>
</dbReference>
<feature type="region of interest" description="Disordered" evidence="2">
    <location>
        <begin position="107"/>
        <end position="131"/>
    </location>
</feature>
<dbReference type="Gene3D" id="3.20.20.150">
    <property type="entry name" value="Divalent-metal-dependent TIM barrel enzymes"/>
    <property type="match status" value="1"/>
</dbReference>
<evidence type="ECO:0000256" key="1">
    <source>
        <dbReference type="ARBA" id="ARBA00023277"/>
    </source>
</evidence>
<dbReference type="EMBL" id="JBHSGF010000007">
    <property type="protein sequence ID" value="MFC4555706.1"/>
    <property type="molecule type" value="Genomic_DNA"/>
</dbReference>
<dbReference type="PANTHER" id="PTHR12110">
    <property type="entry name" value="HYDROXYPYRUVATE ISOMERASE"/>
    <property type="match status" value="1"/>
</dbReference>
<reference evidence="5" key="1">
    <citation type="journal article" date="2019" name="Int. J. Syst. Evol. Microbiol.">
        <title>The Global Catalogue of Microorganisms (GCM) 10K type strain sequencing project: providing services to taxonomists for standard genome sequencing and annotation.</title>
        <authorList>
            <consortium name="The Broad Institute Genomics Platform"/>
            <consortium name="The Broad Institute Genome Sequencing Center for Infectious Disease"/>
            <person name="Wu L."/>
            <person name="Ma J."/>
        </authorList>
    </citation>
    <scope>NUCLEOTIDE SEQUENCE [LARGE SCALE GENOMIC DNA]</scope>
    <source>
        <strain evidence="5">JCM 3369</strain>
    </source>
</reference>
<proteinExistence type="predicted"/>
<comment type="caution">
    <text evidence="4">The sequence shown here is derived from an EMBL/GenBank/DDBJ whole genome shotgun (WGS) entry which is preliminary data.</text>
</comment>
<keyword evidence="1" id="KW-0119">Carbohydrate metabolism</keyword>
<feature type="domain" description="Xylose isomerase-like TIM barrel" evidence="3">
    <location>
        <begin position="35"/>
        <end position="289"/>
    </location>
</feature>
<keyword evidence="4" id="KW-0413">Isomerase</keyword>
<evidence type="ECO:0000313" key="4">
    <source>
        <dbReference type="EMBL" id="MFC4555706.1"/>
    </source>
</evidence>
<dbReference type="GO" id="GO:0016853">
    <property type="term" value="F:isomerase activity"/>
    <property type="evidence" value="ECO:0007669"/>
    <property type="project" value="UniProtKB-KW"/>
</dbReference>
<dbReference type="InterPro" id="IPR036237">
    <property type="entry name" value="Xyl_isomerase-like_sf"/>
</dbReference>
<evidence type="ECO:0000256" key="2">
    <source>
        <dbReference type="SAM" id="MobiDB-lite"/>
    </source>
</evidence>
<sequence>MASEVWVADAPVNYGVFELGGEKGGRTPDGEQCAAWVAEAGYDGIDLGPSGFLGRGAELQERLRRHGIGLAGGWVDYPFEDDDAFRAASATLDDIIANFLEAAEVMPDRPPRPTLASAGSPLRQAHPGGQAPGLGLDDAQWDVFAANLQRVVERFRAAGLEPTFHHHVCTYVETPEEVEQLLARTDVGLCLDTGHLILGGGDPLTALEAWGDRINHVHLKDADKAELDAIVQGQGDMRAVWAGKAFVPMGTGDFDAEAFMPALLASGYRGWAVVEQDYIPAPDDPADTAFRAQRANREALRRWLP</sequence>
<dbReference type="SUPFAM" id="SSF51658">
    <property type="entry name" value="Xylose isomerase-like"/>
    <property type="match status" value="1"/>
</dbReference>
<dbReference type="RefSeq" id="WP_122824373.1">
    <property type="nucleotide sequence ID" value="NZ_CP033325.1"/>
</dbReference>
<gene>
    <name evidence="4" type="ORF">ACFO3F_10655</name>
</gene>
<evidence type="ECO:0000259" key="3">
    <source>
        <dbReference type="Pfam" id="PF01261"/>
    </source>
</evidence>
<accession>A0ABV9DA97</accession>
<evidence type="ECO:0000313" key="5">
    <source>
        <dbReference type="Proteomes" id="UP001595955"/>
    </source>
</evidence>
<dbReference type="Pfam" id="PF01261">
    <property type="entry name" value="AP_endonuc_2"/>
    <property type="match status" value="1"/>
</dbReference>
<dbReference type="PANTHER" id="PTHR12110:SF41">
    <property type="entry name" value="INOSOSE DEHYDRATASE"/>
    <property type="match status" value="1"/>
</dbReference>
<protein>
    <submittedName>
        <fullName evidence="4">Sugar phosphate isomerase/epimerase family protein</fullName>
    </submittedName>
</protein>
<keyword evidence="5" id="KW-1185">Reference proteome</keyword>
<dbReference type="InterPro" id="IPR013022">
    <property type="entry name" value="Xyl_isomerase-like_TIM-brl"/>
</dbReference>
<name>A0ABV9DA97_9MICO</name>
<dbReference type="Proteomes" id="UP001595955">
    <property type="component" value="Unassembled WGS sequence"/>
</dbReference>